<reference evidence="5" key="2">
    <citation type="journal article" date="2021" name="Mar. Drugs">
        <title>Genome Reduction and Secondary Metabolism of the Marine Sponge-Associated Cyanobacterium Leptothoe.</title>
        <authorList>
            <person name="Konstantinou D."/>
            <person name="Popin R.V."/>
            <person name="Fewer D.P."/>
            <person name="Sivonen K."/>
            <person name="Gkelis S."/>
        </authorList>
    </citation>
    <scope>NUCLEOTIDE SEQUENCE</scope>
    <source>
        <strain evidence="5">TAU-MAC 1115</strain>
    </source>
</reference>
<feature type="repeat" description="WD" evidence="3">
    <location>
        <begin position="690"/>
        <end position="724"/>
    </location>
</feature>
<evidence type="ECO:0000256" key="2">
    <source>
        <dbReference type="ARBA" id="ARBA00022737"/>
    </source>
</evidence>
<gene>
    <name evidence="5" type="ORF">IXB50_19840</name>
</gene>
<dbReference type="InterPro" id="IPR027417">
    <property type="entry name" value="P-loop_NTPase"/>
</dbReference>
<evidence type="ECO:0000259" key="4">
    <source>
        <dbReference type="Pfam" id="PF20703"/>
    </source>
</evidence>
<feature type="repeat" description="WD" evidence="3">
    <location>
        <begin position="724"/>
        <end position="757"/>
    </location>
</feature>
<dbReference type="InterPro" id="IPR049052">
    <property type="entry name" value="nSTAND1"/>
</dbReference>
<dbReference type="InterPro" id="IPR020472">
    <property type="entry name" value="WD40_PAC1"/>
</dbReference>
<dbReference type="PANTHER" id="PTHR22847:SF637">
    <property type="entry name" value="WD REPEAT DOMAIN 5B"/>
    <property type="match status" value="1"/>
</dbReference>
<comment type="caution">
    <text evidence="5">The sequence shown here is derived from an EMBL/GenBank/DDBJ whole genome shotgun (WGS) entry which is preliminary data.</text>
</comment>
<evidence type="ECO:0000313" key="5">
    <source>
        <dbReference type="EMBL" id="MBT9317677.1"/>
    </source>
</evidence>
<dbReference type="InterPro" id="IPR019775">
    <property type="entry name" value="WD40_repeat_CS"/>
</dbReference>
<dbReference type="RefSeq" id="WP_215610742.1">
    <property type="nucleotide sequence ID" value="NZ_JADOES010000054.1"/>
</dbReference>
<dbReference type="PROSITE" id="PS50082">
    <property type="entry name" value="WD_REPEATS_2"/>
    <property type="match status" value="7"/>
</dbReference>
<dbReference type="Gene3D" id="3.40.50.300">
    <property type="entry name" value="P-loop containing nucleotide triphosphate hydrolases"/>
    <property type="match status" value="1"/>
</dbReference>
<proteinExistence type="predicted"/>
<name>A0A947DI81_9CYAN</name>
<dbReference type="Gene3D" id="2.130.10.10">
    <property type="entry name" value="YVTN repeat-like/Quinoprotein amine dehydrogenase"/>
    <property type="match status" value="2"/>
</dbReference>
<reference evidence="5" key="1">
    <citation type="submission" date="2020-11" db="EMBL/GenBank/DDBJ databases">
        <authorList>
            <person name="Konstantinou D."/>
            <person name="Gkelis S."/>
            <person name="Popin R."/>
            <person name="Fewer D."/>
            <person name="Sivonen K."/>
        </authorList>
    </citation>
    <scope>NUCLEOTIDE SEQUENCE</scope>
    <source>
        <strain evidence="5">TAU-MAC 1115</strain>
    </source>
</reference>
<dbReference type="InterPro" id="IPR036322">
    <property type="entry name" value="WD40_repeat_dom_sf"/>
</dbReference>
<dbReference type="PROSITE" id="PS50294">
    <property type="entry name" value="WD_REPEATS_REGION"/>
    <property type="match status" value="7"/>
</dbReference>
<dbReference type="CDD" id="cd00200">
    <property type="entry name" value="WD40"/>
    <property type="match status" value="1"/>
</dbReference>
<feature type="repeat" description="WD" evidence="3">
    <location>
        <begin position="641"/>
        <end position="673"/>
    </location>
</feature>
<protein>
    <submittedName>
        <fullName evidence="5">WD40 repeat domain-containing protein</fullName>
    </submittedName>
</protein>
<dbReference type="PROSITE" id="PS00678">
    <property type="entry name" value="WD_REPEATS_1"/>
    <property type="match status" value="3"/>
</dbReference>
<dbReference type="PANTHER" id="PTHR22847">
    <property type="entry name" value="WD40 REPEAT PROTEIN"/>
    <property type="match status" value="1"/>
</dbReference>
<dbReference type="SUPFAM" id="SSF50978">
    <property type="entry name" value="WD40 repeat-like"/>
    <property type="match status" value="1"/>
</dbReference>
<keyword evidence="6" id="KW-1185">Reference proteome</keyword>
<dbReference type="Proteomes" id="UP000717364">
    <property type="component" value="Unassembled WGS sequence"/>
</dbReference>
<dbReference type="PRINTS" id="PR00320">
    <property type="entry name" value="GPROTEINBRPT"/>
</dbReference>
<evidence type="ECO:0000256" key="1">
    <source>
        <dbReference type="ARBA" id="ARBA00022574"/>
    </source>
</evidence>
<dbReference type="InterPro" id="IPR001680">
    <property type="entry name" value="WD40_rpt"/>
</dbReference>
<dbReference type="InterPro" id="IPR015943">
    <property type="entry name" value="WD40/YVTN_repeat-like_dom_sf"/>
</dbReference>
<keyword evidence="1 3" id="KW-0853">WD repeat</keyword>
<organism evidence="5 6">
    <name type="scientific">Leptothoe spongobia TAU-MAC 1115</name>
    <dbReference type="NCBI Taxonomy" id="1967444"/>
    <lineage>
        <taxon>Bacteria</taxon>
        <taxon>Bacillati</taxon>
        <taxon>Cyanobacteriota</taxon>
        <taxon>Cyanophyceae</taxon>
        <taxon>Nodosilineales</taxon>
        <taxon>Cymatolegaceae</taxon>
        <taxon>Leptothoe</taxon>
        <taxon>Leptothoe spongobia</taxon>
    </lineage>
</organism>
<dbReference type="Pfam" id="PF20703">
    <property type="entry name" value="nSTAND1"/>
    <property type="match status" value="1"/>
</dbReference>
<feature type="repeat" description="WD" evidence="3">
    <location>
        <begin position="765"/>
        <end position="799"/>
    </location>
</feature>
<feature type="repeat" description="WD" evidence="3">
    <location>
        <begin position="889"/>
        <end position="923"/>
    </location>
</feature>
<sequence>MSNHTSSSITKKENEAYPSLASLRTAHSELLKRYRQQENKNDALASIEQLIYGGRATGVLLDHEDDRWAAQSILDYWHSTLYRIGIEAPDATLEDFDPEQAPTLEESQCPYLGLEAFRESNKDLFYGRQKILGRLLKQLCDHRLVTIVGASGSGKSSLVLGGLIPQLKTGAIPGSEQWYYLGSMVPGSQPLQNLAQLLRTNNVGSKQDMPQKNESLRTDPEYLSSLITDLSGGQTAVLVVDQFEEVFTLCLDEAERDAFIDSLMSLSQDSESTHRVILTMRTDFESQVATIPDFKSVFERAQIRVTALDVSELRDAIEKPAGQVGLKFEDGVIEALLSDVLGEPAALPLLQFTLLKLWNNRSRNRITWEAYQRLGGGRLALANSADDFYDALIPEDQITVRRILLKMIRLTEGMEVTSNRIRKQSLYQSGEAKDRIDRVLEKLIQERLVRLTGEGNLDDTQVEVAHEALIRNWPRLVSWLEEERNTLRQRLRLTIAAEQWQAKGRERSVLLRGSLLDDAQHYQNLSDIEDEFVRCSTQSEKRLKRRQFSLTATALIVLGALNIFAISQARLAEARRLLAEQRLTEVELLQKADEVTQLSKIVPEEALALAIQVTGQSQEKLGRVPAAIQDSLQKALEVALANGQDVKNTSTTFSPDGQLIASTGSDGTVKLWDSEGVLVSSYYVISKGLISTAVFSPDGQFLATGDSNGTIKIWSIDGKEATTLEGYIGQINDVEFSPNGEFIASAYSDGTVQLWTLGGKRILSYAVSQGSVSNVVFSPDGKFLATAGSDGTVKLWNLEGELVSSLFVSDSSVSSVVFSPDGKFLATAGSDGIARLWSTNGNLLTEFPQHTDLILDVAFSPDGEFLATSSLDGTINLWDLEGGQLLQSIRNHAGISPSVSFSSDAQTLLGSGRDGTIRIWDLEGNLTEEFSEIGNWKTLLRFACDGLRDSPILNESENTTAQEAADICWKESGIQIFSD</sequence>
<evidence type="ECO:0000313" key="6">
    <source>
        <dbReference type="Proteomes" id="UP000717364"/>
    </source>
</evidence>
<accession>A0A947DI81</accession>
<feature type="repeat" description="WD" evidence="3">
    <location>
        <begin position="847"/>
        <end position="888"/>
    </location>
</feature>
<dbReference type="EMBL" id="JADOES010000054">
    <property type="protein sequence ID" value="MBT9317677.1"/>
    <property type="molecule type" value="Genomic_DNA"/>
</dbReference>
<dbReference type="AlphaFoldDB" id="A0A947DI81"/>
<dbReference type="SUPFAM" id="SSF52540">
    <property type="entry name" value="P-loop containing nucleoside triphosphate hydrolases"/>
    <property type="match status" value="1"/>
</dbReference>
<dbReference type="Pfam" id="PF00400">
    <property type="entry name" value="WD40"/>
    <property type="match status" value="7"/>
</dbReference>
<evidence type="ECO:0000256" key="3">
    <source>
        <dbReference type="PROSITE-ProRule" id="PRU00221"/>
    </source>
</evidence>
<feature type="repeat" description="WD" evidence="3">
    <location>
        <begin position="806"/>
        <end position="838"/>
    </location>
</feature>
<keyword evidence="2" id="KW-0677">Repeat</keyword>
<dbReference type="SMART" id="SM00320">
    <property type="entry name" value="WD40"/>
    <property type="match status" value="7"/>
</dbReference>
<feature type="domain" description="Novel STAND NTPase 1" evidence="4">
    <location>
        <begin position="110"/>
        <end position="507"/>
    </location>
</feature>